<proteinExistence type="predicted"/>
<name>A0A401L8T2_ASPAW</name>
<evidence type="ECO:0000313" key="2">
    <source>
        <dbReference type="EMBL" id="GCB27875.1"/>
    </source>
</evidence>
<comment type="caution">
    <text evidence="2">The sequence shown here is derived from an EMBL/GenBank/DDBJ whole genome shotgun (WGS) entry which is preliminary data.</text>
</comment>
<accession>A0A401L8T2</accession>
<feature type="signal peptide" evidence="1">
    <location>
        <begin position="1"/>
        <end position="16"/>
    </location>
</feature>
<evidence type="ECO:0000256" key="1">
    <source>
        <dbReference type="SAM" id="SignalP"/>
    </source>
</evidence>
<sequence length="177" mass="19089">MVLIAKLLTLALTAAATPIFRRDAVTVQDDITQKIGPAIITLFNDVAAYPESGSNGALAIHTDFQNLVSIVNSATADVNRAGFFDDDSGTTINNYFQAVTTKLSNVLGIVEDQESDWSDSPGGTTQILDDLEALNTAFDEFADALTTMEPSSLRYQVTSIKTYLDIDFDSAIDAYFS</sequence>
<dbReference type="PANTHER" id="PTHR38123">
    <property type="entry name" value="CELL WALL SERINE-THREONINE-RICH GALACTOMANNOPROTEIN MP1 (AFU_ORTHOLOGUE AFUA_4G03240)"/>
    <property type="match status" value="1"/>
</dbReference>
<dbReference type="PANTHER" id="PTHR38123:SF1">
    <property type="entry name" value="HYDROPHOBIC SURFACE BINDING PROTEIN"/>
    <property type="match status" value="1"/>
</dbReference>
<dbReference type="GO" id="GO:0005576">
    <property type="term" value="C:extracellular region"/>
    <property type="evidence" value="ECO:0007669"/>
    <property type="project" value="TreeGrafter"/>
</dbReference>
<dbReference type="Pfam" id="PF12296">
    <property type="entry name" value="HsbA"/>
    <property type="match status" value="1"/>
</dbReference>
<keyword evidence="1" id="KW-0732">Signal</keyword>
<organism evidence="2 3">
    <name type="scientific">Aspergillus awamori</name>
    <name type="common">Black koji mold</name>
    <dbReference type="NCBI Taxonomy" id="105351"/>
    <lineage>
        <taxon>Eukaryota</taxon>
        <taxon>Fungi</taxon>
        <taxon>Dikarya</taxon>
        <taxon>Ascomycota</taxon>
        <taxon>Pezizomycotina</taxon>
        <taxon>Eurotiomycetes</taxon>
        <taxon>Eurotiomycetidae</taxon>
        <taxon>Eurotiales</taxon>
        <taxon>Aspergillaceae</taxon>
        <taxon>Aspergillus</taxon>
    </lineage>
</organism>
<gene>
    <name evidence="2" type="ORF">AAWM_10760</name>
</gene>
<keyword evidence="3" id="KW-1185">Reference proteome</keyword>
<dbReference type="InterPro" id="IPR021054">
    <property type="entry name" value="Cell_wall_mannoprotein_1"/>
</dbReference>
<protein>
    <submittedName>
        <fullName evidence="2">Uncharacterized protein</fullName>
    </submittedName>
</protein>
<dbReference type="AlphaFoldDB" id="A0A401L8T2"/>
<feature type="chain" id="PRO_5019020447" evidence="1">
    <location>
        <begin position="17"/>
        <end position="177"/>
    </location>
</feature>
<dbReference type="Proteomes" id="UP000286921">
    <property type="component" value="Unassembled WGS sequence"/>
</dbReference>
<reference evidence="2 3" key="1">
    <citation type="submission" date="2016-09" db="EMBL/GenBank/DDBJ databases">
        <title>Aspergillus awamori IFM 58123T.</title>
        <authorList>
            <person name="Kusuya Y."/>
            <person name="Shimizu M."/>
            <person name="Takahashi H."/>
            <person name="Yaguchi T."/>
        </authorList>
    </citation>
    <scope>NUCLEOTIDE SEQUENCE [LARGE SCALE GENOMIC DNA]</scope>
    <source>
        <strain evidence="2 3">IFM 58123</strain>
    </source>
</reference>
<evidence type="ECO:0000313" key="3">
    <source>
        <dbReference type="Proteomes" id="UP000286921"/>
    </source>
</evidence>
<dbReference type="EMBL" id="BDHI01000029">
    <property type="protein sequence ID" value="GCB27875.1"/>
    <property type="molecule type" value="Genomic_DNA"/>
</dbReference>
<dbReference type="Gene3D" id="1.20.1280.140">
    <property type="match status" value="1"/>
</dbReference>